<proteinExistence type="predicted"/>
<evidence type="ECO:0000313" key="1">
    <source>
        <dbReference type="EMBL" id="SVA28481.1"/>
    </source>
</evidence>
<dbReference type="EMBL" id="UINC01006593">
    <property type="protein sequence ID" value="SVA28481.1"/>
    <property type="molecule type" value="Genomic_DNA"/>
</dbReference>
<dbReference type="AlphaFoldDB" id="A0A381UL69"/>
<name>A0A381UL69_9ZZZZ</name>
<gene>
    <name evidence="1" type="ORF">METZ01_LOCUS81335</name>
</gene>
<accession>A0A381UL69</accession>
<sequence length="42" mass="5022">MDENICLICNKKISGHSKEEWIKCLKAEDDAMLDKIRKHYDR</sequence>
<protein>
    <submittedName>
        <fullName evidence="1">Uncharacterized protein</fullName>
    </submittedName>
</protein>
<organism evidence="1">
    <name type="scientific">marine metagenome</name>
    <dbReference type="NCBI Taxonomy" id="408172"/>
    <lineage>
        <taxon>unclassified sequences</taxon>
        <taxon>metagenomes</taxon>
        <taxon>ecological metagenomes</taxon>
    </lineage>
</organism>
<reference evidence="1" key="1">
    <citation type="submission" date="2018-05" db="EMBL/GenBank/DDBJ databases">
        <authorList>
            <person name="Lanie J.A."/>
            <person name="Ng W.-L."/>
            <person name="Kazmierczak K.M."/>
            <person name="Andrzejewski T.M."/>
            <person name="Davidsen T.M."/>
            <person name="Wayne K.J."/>
            <person name="Tettelin H."/>
            <person name="Glass J.I."/>
            <person name="Rusch D."/>
            <person name="Podicherti R."/>
            <person name="Tsui H.-C.T."/>
            <person name="Winkler M.E."/>
        </authorList>
    </citation>
    <scope>NUCLEOTIDE SEQUENCE</scope>
</reference>